<dbReference type="OrthoDB" id="10059102at2759"/>
<evidence type="ECO:0000256" key="4">
    <source>
        <dbReference type="SAM" id="SignalP"/>
    </source>
</evidence>
<dbReference type="InterPro" id="IPR001314">
    <property type="entry name" value="Peptidase_S1A"/>
</dbReference>
<dbReference type="InterPro" id="IPR018114">
    <property type="entry name" value="TRYPSIN_HIS"/>
</dbReference>
<dbReference type="AlphaFoldDB" id="A0A814SSL2"/>
<dbReference type="SMART" id="SM00020">
    <property type="entry name" value="Tryp_SPc"/>
    <property type="match status" value="1"/>
</dbReference>
<dbReference type="EMBL" id="CAJOBC010006933">
    <property type="protein sequence ID" value="CAF3915832.1"/>
    <property type="molecule type" value="Genomic_DNA"/>
</dbReference>
<dbReference type="PROSITE" id="PS00134">
    <property type="entry name" value="TRYPSIN_HIS"/>
    <property type="match status" value="1"/>
</dbReference>
<dbReference type="FunFam" id="2.40.10.10:FF:000002">
    <property type="entry name" value="Transmembrane protease serine"/>
    <property type="match status" value="1"/>
</dbReference>
<keyword evidence="4" id="KW-0732">Signal</keyword>
<dbReference type="GO" id="GO:0004252">
    <property type="term" value="F:serine-type endopeptidase activity"/>
    <property type="evidence" value="ECO:0007669"/>
    <property type="project" value="InterPro"/>
</dbReference>
<feature type="chain" id="PRO_5035602805" description="Peptidase S1 domain-containing protein" evidence="4">
    <location>
        <begin position="25"/>
        <end position="295"/>
    </location>
</feature>
<evidence type="ECO:0000256" key="3">
    <source>
        <dbReference type="RuleBase" id="RU363034"/>
    </source>
</evidence>
<keyword evidence="1" id="KW-1015">Disulfide bond</keyword>
<dbReference type="SUPFAM" id="SSF50494">
    <property type="entry name" value="Trypsin-like serine proteases"/>
    <property type="match status" value="1"/>
</dbReference>
<dbReference type="PANTHER" id="PTHR24252:SF7">
    <property type="entry name" value="HYALIN"/>
    <property type="match status" value="1"/>
</dbReference>
<sequence>MLLNMNTYLMSLTLFVLVYDQASAQTYVCSSNAQCGCSQYNPTLTRIVGGEDAGISTWGFVVSIRISGSHICGGTILSSTLILTAAHCVAAFPSSLSSVTIAAGSNYLSTPNQIRLVQRTHANTGYTTGTYINDIATLVLQSPLDLTDLRVTTICLPNISSSYLSSNEYPSANSALIAIGWGVLSAGSTTVSNSLKQVTIQAITASNIYCSRIISNSVYQFCAGNLTGGRDTCQGDSGGPLLMFINSTQQWQIVGITSYGYSCAVANEPGIYTRVAYYQNWISQNGVTKIHLIDN</sequence>
<dbReference type="PROSITE" id="PS50240">
    <property type="entry name" value="TRYPSIN_DOM"/>
    <property type="match status" value="1"/>
</dbReference>
<dbReference type="Pfam" id="PF00089">
    <property type="entry name" value="Trypsin"/>
    <property type="match status" value="1"/>
</dbReference>
<dbReference type="EMBL" id="CAJNOQ010006933">
    <property type="protein sequence ID" value="CAF1152297.1"/>
    <property type="molecule type" value="Genomic_DNA"/>
</dbReference>
<gene>
    <name evidence="6" type="ORF">GPM918_LOCUS21246</name>
    <name evidence="7" type="ORF">SRO942_LOCUS21243</name>
</gene>
<dbReference type="InterPro" id="IPR043504">
    <property type="entry name" value="Peptidase_S1_PA_chymotrypsin"/>
</dbReference>
<comment type="caution">
    <text evidence="6">The sequence shown here is derived from an EMBL/GenBank/DDBJ whole genome shotgun (WGS) entry which is preliminary data.</text>
</comment>
<feature type="domain" description="Peptidase S1" evidence="5">
    <location>
        <begin position="47"/>
        <end position="287"/>
    </location>
</feature>
<comment type="similarity">
    <text evidence="2">Belongs to the peptidase S1 family. CLIP subfamily.</text>
</comment>
<evidence type="ECO:0000313" key="8">
    <source>
        <dbReference type="Proteomes" id="UP000663829"/>
    </source>
</evidence>
<dbReference type="PROSITE" id="PS00135">
    <property type="entry name" value="TRYPSIN_SER"/>
    <property type="match status" value="1"/>
</dbReference>
<dbReference type="InterPro" id="IPR033116">
    <property type="entry name" value="TRYPSIN_SER"/>
</dbReference>
<dbReference type="Proteomes" id="UP000663829">
    <property type="component" value="Unassembled WGS sequence"/>
</dbReference>
<evidence type="ECO:0000259" key="5">
    <source>
        <dbReference type="PROSITE" id="PS50240"/>
    </source>
</evidence>
<feature type="signal peptide" evidence="4">
    <location>
        <begin position="1"/>
        <end position="24"/>
    </location>
</feature>
<dbReference type="InterPro" id="IPR009003">
    <property type="entry name" value="Peptidase_S1_PA"/>
</dbReference>
<keyword evidence="3" id="KW-0645">Protease</keyword>
<evidence type="ECO:0000313" key="6">
    <source>
        <dbReference type="EMBL" id="CAF1152297.1"/>
    </source>
</evidence>
<dbReference type="PRINTS" id="PR00722">
    <property type="entry name" value="CHYMOTRYPSIN"/>
</dbReference>
<dbReference type="Gene3D" id="2.40.10.10">
    <property type="entry name" value="Trypsin-like serine proteases"/>
    <property type="match status" value="1"/>
</dbReference>
<dbReference type="Proteomes" id="UP000681722">
    <property type="component" value="Unassembled WGS sequence"/>
</dbReference>
<dbReference type="PANTHER" id="PTHR24252">
    <property type="entry name" value="ACROSIN-RELATED"/>
    <property type="match status" value="1"/>
</dbReference>
<dbReference type="FunFam" id="2.40.10.10:FF:000068">
    <property type="entry name" value="transmembrane protease serine 2"/>
    <property type="match status" value="1"/>
</dbReference>
<protein>
    <recommendedName>
        <fullName evidence="5">Peptidase S1 domain-containing protein</fullName>
    </recommendedName>
</protein>
<dbReference type="GO" id="GO:0006508">
    <property type="term" value="P:proteolysis"/>
    <property type="evidence" value="ECO:0007669"/>
    <property type="project" value="UniProtKB-KW"/>
</dbReference>
<evidence type="ECO:0000256" key="2">
    <source>
        <dbReference type="ARBA" id="ARBA00024195"/>
    </source>
</evidence>
<proteinExistence type="inferred from homology"/>
<name>A0A814SSL2_9BILA</name>
<reference evidence="6" key="1">
    <citation type="submission" date="2021-02" db="EMBL/GenBank/DDBJ databases">
        <authorList>
            <person name="Nowell W R."/>
        </authorList>
    </citation>
    <scope>NUCLEOTIDE SEQUENCE</scope>
</reference>
<dbReference type="CDD" id="cd00190">
    <property type="entry name" value="Tryp_SPc"/>
    <property type="match status" value="1"/>
</dbReference>
<keyword evidence="8" id="KW-1185">Reference proteome</keyword>
<keyword evidence="3" id="KW-0378">Hydrolase</keyword>
<organism evidence="6 8">
    <name type="scientific">Didymodactylos carnosus</name>
    <dbReference type="NCBI Taxonomy" id="1234261"/>
    <lineage>
        <taxon>Eukaryota</taxon>
        <taxon>Metazoa</taxon>
        <taxon>Spiralia</taxon>
        <taxon>Gnathifera</taxon>
        <taxon>Rotifera</taxon>
        <taxon>Eurotatoria</taxon>
        <taxon>Bdelloidea</taxon>
        <taxon>Philodinida</taxon>
        <taxon>Philodinidae</taxon>
        <taxon>Didymodactylos</taxon>
    </lineage>
</organism>
<keyword evidence="3" id="KW-0720">Serine protease</keyword>
<evidence type="ECO:0000313" key="7">
    <source>
        <dbReference type="EMBL" id="CAF3915832.1"/>
    </source>
</evidence>
<dbReference type="InterPro" id="IPR001254">
    <property type="entry name" value="Trypsin_dom"/>
</dbReference>
<evidence type="ECO:0000256" key="1">
    <source>
        <dbReference type="ARBA" id="ARBA00023157"/>
    </source>
</evidence>
<accession>A0A814SSL2</accession>